<evidence type="ECO:0000313" key="13">
    <source>
        <dbReference type="EMBL" id="KAL1841189.1"/>
    </source>
</evidence>
<keyword evidence="4 9" id="KW-0378">Hydrolase</keyword>
<dbReference type="InterPro" id="IPR037019">
    <property type="entry name" value="Glyco_hydro_7_sf"/>
</dbReference>
<dbReference type="PRINTS" id="PR00734">
    <property type="entry name" value="GLHYDRLASE7"/>
</dbReference>
<keyword evidence="14" id="KW-1185">Reference proteome</keyword>
<evidence type="ECO:0000256" key="4">
    <source>
        <dbReference type="ARBA" id="ARBA00022801"/>
    </source>
</evidence>
<evidence type="ECO:0000313" key="12">
    <source>
        <dbReference type="EMBL" id="CAM98446.1"/>
    </source>
</evidence>
<proteinExistence type="inferred from homology"/>
<dbReference type="FunFam" id="2.70.100.10:FF:000001">
    <property type="entry name" value="Glucanase"/>
    <property type="match status" value="1"/>
</dbReference>
<evidence type="ECO:0000256" key="6">
    <source>
        <dbReference type="ARBA" id="ARBA00023277"/>
    </source>
</evidence>
<dbReference type="PANTHER" id="PTHR33753:SF2">
    <property type="entry name" value="GLYCOSIDE HYDROLASE FAMILY 7 PROTEIN"/>
    <property type="match status" value="1"/>
</dbReference>
<protein>
    <recommendedName>
        <fullName evidence="9">Glucanase</fullName>
        <ecNumber evidence="9">3.2.1.-</ecNumber>
    </recommendedName>
</protein>
<sequence>MHKRAATLSALVVAAAGFARGQGVGTQQTETHPKLTFQKCSAAGSCTTQNGEVVIDANWRWVHDKNGYTNCYTGNEWNTTICADAASCASNCVVDGADYQGTYGASTSGNALTLKFVTKGSYATNIGSRMYLMASPTKYAMFTLLGHEFAFDVDLSKLPCGLNGAVYFVSMDEDGGTSKYPSNKAGAKYGTGYCDSQCPRDLKFIDGKANSASWQPSSNDQNAGVGGMGSCCAEMDIWEANSVSAAYTPHPCQNYQQHSCSGDDCGGTYSATRFAGDCDPDGCDWNAYRMGVHDFYGNGKTVDTGKKFSIVTQFKGSGSTLTEIKQFYVQDGRKIENPNATWPGLEPFNSITPDFCKAQKQVFGDPDRFNDMGGFTNMAKALANPMVLVLSLWDDHYSNMLWLDSTYPTDADPSAPGKGRGTCDTSSGVPSDVESKNGDATVIYSNIKFGPLDSTYTAS</sequence>
<feature type="signal peptide" evidence="11">
    <location>
        <begin position="1"/>
        <end position="21"/>
    </location>
</feature>
<accession>A7WNU0</accession>
<dbReference type="EC" id="3.2.1.-" evidence="9"/>
<dbReference type="Proteomes" id="UP001586593">
    <property type="component" value="Unassembled WGS sequence"/>
</dbReference>
<evidence type="ECO:0000313" key="14">
    <source>
        <dbReference type="Proteomes" id="UP001586593"/>
    </source>
</evidence>
<comment type="catalytic activity">
    <reaction evidence="1">
        <text>Hydrolysis of (1-&gt;4)-beta-D-glucosidic linkages in cellulose and cellotetraose, releasing cellobiose from the non-reducing ends of the chains.</text>
        <dbReference type="EC" id="3.2.1.91"/>
    </reaction>
</comment>
<dbReference type="CDD" id="cd07999">
    <property type="entry name" value="GH7_CBH_EG"/>
    <property type="match status" value="1"/>
</dbReference>
<dbReference type="Pfam" id="PF00840">
    <property type="entry name" value="Glyco_hydro_7"/>
    <property type="match status" value="1"/>
</dbReference>
<comment type="similarity">
    <text evidence="2 9">Belongs to the glycosyl hydrolase 7 (cellulase C) family.</text>
</comment>
<dbReference type="BRENDA" id="3.2.1.176">
    <property type="organism ID" value="11187"/>
</dbReference>
<dbReference type="EMBL" id="JAZHXJ010002108">
    <property type="protein sequence ID" value="KAL1841189.1"/>
    <property type="molecule type" value="Genomic_DNA"/>
</dbReference>
<dbReference type="GO" id="GO:0030245">
    <property type="term" value="P:cellulose catabolic process"/>
    <property type="evidence" value="ECO:0007669"/>
    <property type="project" value="UniProtKB-KW"/>
</dbReference>
<evidence type="ECO:0000256" key="3">
    <source>
        <dbReference type="ARBA" id="ARBA00022729"/>
    </source>
</evidence>
<keyword evidence="3 11" id="KW-0732">Signal</keyword>
<dbReference type="EMBL" id="AM711861">
    <property type="protein sequence ID" value="CAM98446.1"/>
    <property type="molecule type" value="Genomic_DNA"/>
</dbReference>
<dbReference type="Gene3D" id="2.70.100.10">
    <property type="entry name" value="Glycoside hydrolase, family 7, domain"/>
    <property type="match status" value="1"/>
</dbReference>
<keyword evidence="6" id="KW-0119">Carbohydrate metabolism</keyword>
<keyword evidence="5 9" id="KW-0136">Cellulose degradation</keyword>
<organism evidence="12">
    <name type="scientific">Phialemonium thermophilum</name>
    <dbReference type="NCBI Taxonomy" id="223376"/>
    <lineage>
        <taxon>Eukaryota</taxon>
        <taxon>Fungi</taxon>
        <taxon>Dikarya</taxon>
        <taxon>Ascomycota</taxon>
        <taxon>Pezizomycotina</taxon>
        <taxon>Sordariomycetes</taxon>
        <taxon>Sordariomycetidae</taxon>
        <taxon>Cephalothecales</taxon>
        <taxon>Cephalothecaceae</taxon>
        <taxon>Phialemonium</taxon>
    </lineage>
</organism>
<name>A7WNU0_9PEZI</name>
<evidence type="ECO:0000256" key="10">
    <source>
        <dbReference type="SAM" id="MobiDB-lite"/>
    </source>
</evidence>
<gene>
    <name evidence="12" type="primary">cel7B</name>
    <name evidence="13" type="ORF">VTK73DRAFT_3569</name>
</gene>
<keyword evidence="7 9" id="KW-0326">Glycosidase</keyword>
<evidence type="ECO:0000256" key="7">
    <source>
        <dbReference type="ARBA" id="ARBA00023295"/>
    </source>
</evidence>
<feature type="chain" id="PRO_5002715509" description="Glucanase" evidence="11">
    <location>
        <begin position="22"/>
        <end position="459"/>
    </location>
</feature>
<keyword evidence="8 9" id="KW-0624">Polysaccharide degradation</keyword>
<dbReference type="InterPro" id="IPR001722">
    <property type="entry name" value="Glyco_hydro_7"/>
</dbReference>
<dbReference type="AlphaFoldDB" id="A7WNU0"/>
<feature type="region of interest" description="Disordered" evidence="10">
    <location>
        <begin position="412"/>
        <end position="436"/>
    </location>
</feature>
<reference evidence="13" key="3">
    <citation type="submission" date="2024-01" db="EMBL/GenBank/DDBJ databases">
        <authorList>
            <consortium name="Lawrence Berkeley National Laboratory"/>
            <person name="Steindorff A.S."/>
            <person name="Aguilar-pontes M.V."/>
            <person name="Robinson A.J."/>
            <person name="Andreopoulos B."/>
            <person name="LaButti K."/>
            <person name="Kuo A."/>
            <person name="Mondo S."/>
            <person name="Riley R."/>
            <person name="Otillar R."/>
            <person name="Haridas S."/>
            <person name="Lipzen A."/>
            <person name="Grimwood J."/>
            <person name="Schmutz J."/>
            <person name="Clum A."/>
            <person name="Conant G."/>
            <person name="Drula E."/>
            <person name="Henrissat B."/>
            <person name="Hansel C."/>
            <person name="Singer S."/>
            <person name="de Vries R."/>
            <person name="Natvig D."/>
            <person name="Powell A.J."/>
            <person name="Tsang A."/>
            <person name="Grigoriev I.V."/>
        </authorList>
    </citation>
    <scope>NUCLEOTIDE SEQUENCE</scope>
    <source>
        <strain evidence="13">ATCC 24622</strain>
    </source>
</reference>
<dbReference type="PANTHER" id="PTHR33753">
    <property type="entry name" value="1,4-BETA-D-GLUCAN CELLOBIOHYDROLASE B"/>
    <property type="match status" value="1"/>
</dbReference>
<evidence type="ECO:0000256" key="5">
    <source>
        <dbReference type="ARBA" id="ARBA00023001"/>
    </source>
</evidence>
<dbReference type="CAZy" id="GH7">
    <property type="family name" value="Glycoside Hydrolase Family 7"/>
</dbReference>
<reference evidence="13 14" key="2">
    <citation type="journal article" date="2024" name="Commun. Biol.">
        <title>Comparative genomic analysis of thermophilic fungi reveals convergent evolutionary adaptations and gene losses.</title>
        <authorList>
            <person name="Steindorff A.S."/>
            <person name="Aguilar-Pontes M.V."/>
            <person name="Robinson A.J."/>
            <person name="Andreopoulos B."/>
            <person name="LaButti K."/>
            <person name="Kuo A."/>
            <person name="Mondo S."/>
            <person name="Riley R."/>
            <person name="Otillar R."/>
            <person name="Haridas S."/>
            <person name="Lipzen A."/>
            <person name="Grimwood J."/>
            <person name="Schmutz J."/>
            <person name="Clum A."/>
            <person name="Reid I.D."/>
            <person name="Moisan M.C."/>
            <person name="Butler G."/>
            <person name="Nguyen T.T.M."/>
            <person name="Dewar K."/>
            <person name="Conant G."/>
            <person name="Drula E."/>
            <person name="Henrissat B."/>
            <person name="Hansel C."/>
            <person name="Singer S."/>
            <person name="Hutchinson M.I."/>
            <person name="de Vries R.P."/>
            <person name="Natvig D.O."/>
            <person name="Powell A.J."/>
            <person name="Tsang A."/>
            <person name="Grigoriev I.V."/>
        </authorList>
    </citation>
    <scope>NUCLEOTIDE SEQUENCE [LARGE SCALE GENOMIC DNA]</scope>
    <source>
        <strain evidence="13 14">ATCC 24622</strain>
    </source>
</reference>
<dbReference type="GO" id="GO:0016162">
    <property type="term" value="F:cellulose 1,4-beta-cellobiosidase activity"/>
    <property type="evidence" value="ECO:0007669"/>
    <property type="project" value="UniProtKB-EC"/>
</dbReference>
<dbReference type="SUPFAM" id="SSF49899">
    <property type="entry name" value="Concanavalin A-like lectins/glucanases"/>
    <property type="match status" value="1"/>
</dbReference>
<dbReference type="InterPro" id="IPR013320">
    <property type="entry name" value="ConA-like_dom_sf"/>
</dbReference>
<evidence type="ECO:0000256" key="8">
    <source>
        <dbReference type="ARBA" id="ARBA00023326"/>
    </source>
</evidence>
<evidence type="ECO:0000256" key="11">
    <source>
        <dbReference type="SAM" id="SignalP"/>
    </source>
</evidence>
<reference evidence="12" key="1">
    <citation type="journal article" date="2008" name="Biotechnol. Bioeng.">
        <title>Cloning, expression, and characterization of novel thermostable family 7 cellobiohydrolases.</title>
        <authorList>
            <person name="Voutilainen S.P."/>
            <person name="Puranen T."/>
            <person name="Siika-Aho M."/>
            <person name="Lappalainen A."/>
            <person name="Alapuranen M."/>
            <person name="Kallio J."/>
            <person name="Hooman S."/>
            <person name="Viikari L."/>
            <person name="Vehmaanpera J."/>
            <person name="Koivula A."/>
        </authorList>
    </citation>
    <scope>NUCLEOTIDE SEQUENCE</scope>
</reference>
<evidence type="ECO:0000256" key="9">
    <source>
        <dbReference type="RuleBase" id="RU361164"/>
    </source>
</evidence>
<evidence type="ECO:0000256" key="1">
    <source>
        <dbReference type="ARBA" id="ARBA00001641"/>
    </source>
</evidence>
<evidence type="ECO:0000256" key="2">
    <source>
        <dbReference type="ARBA" id="ARBA00006044"/>
    </source>
</evidence>